<dbReference type="HOGENOM" id="CLU_001650_12_1_1"/>
<dbReference type="CDD" id="cd09272">
    <property type="entry name" value="RNase_HI_RT_Ty1"/>
    <property type="match status" value="1"/>
</dbReference>
<accession>B1PJ25</accession>
<dbReference type="InterPro" id="IPR013103">
    <property type="entry name" value="RVT_2"/>
</dbReference>
<dbReference type="EMBL" id="EU432483">
    <property type="protein sequence ID" value="ACA60885.1"/>
    <property type="molecule type" value="Genomic_DNA"/>
</dbReference>
<dbReference type="AlphaFoldDB" id="B1PJ25"/>
<dbReference type="PANTHER" id="PTHR11439">
    <property type="entry name" value="GAG-POL-RELATED RETROTRANSPOSON"/>
    <property type="match status" value="1"/>
</dbReference>
<dbReference type="SUPFAM" id="SSF53098">
    <property type="entry name" value="Ribonuclease H-like"/>
    <property type="match status" value="1"/>
</dbReference>
<name>B1PJ25_PHATR</name>
<feature type="domain" description="Reverse transcriptase Ty1/copia-type" evidence="1">
    <location>
        <begin position="731"/>
        <end position="932"/>
    </location>
</feature>
<dbReference type="InterPro" id="IPR012337">
    <property type="entry name" value="RNaseH-like_sf"/>
</dbReference>
<evidence type="ECO:0000259" key="1">
    <source>
        <dbReference type="Pfam" id="PF07727"/>
    </source>
</evidence>
<dbReference type="Pfam" id="PF07727">
    <property type="entry name" value="RVT_2"/>
    <property type="match status" value="1"/>
</dbReference>
<dbReference type="Gene3D" id="3.30.420.10">
    <property type="entry name" value="Ribonuclease H-like superfamily/Ribonuclease H"/>
    <property type="match status" value="1"/>
</dbReference>
<dbReference type="InterPro" id="IPR036397">
    <property type="entry name" value="RNaseH_sf"/>
</dbReference>
<reference evidence="2" key="1">
    <citation type="submission" date="2008-01" db="EMBL/GenBank/DDBJ databases">
        <title>Pirate Transposons in Diatom Genomes.</title>
        <authorList>
            <person name="Maumus F."/>
            <person name="Allen A."/>
            <person name="Bowler C."/>
        </authorList>
    </citation>
    <scope>NUCLEOTIDE SEQUENCE</scope>
</reference>
<sequence length="1253" mass="142272">MEHALLNPNQIRLNDVEVNDCPRFLSEKLTELSHSIYFPKDDVRLPLSLDGVISYLPVRKPSAEEFRNFHKLNLTYESPIWDPYSTDFSRQEEKFTDSKGALVTRNSVHANIQMVTTKDSTVSMVLSSVSMSLEDKHLIDELEKTCIVSVAQSSNYRYKVTPEELAKRWNIGLSTAKRTLLATTQRGVKDIASRSLAKRVKPVTAQLRYRHLRTSLYTDTMFSNVVSSRGNSCAQIYVNDVDWTRAYPMKSKGQAHDTLDLLFHREGVPAEIISDGAKELVQGEFRRKVRAAGAHAKEIEPYSPWLNRAETAIKALKRMTNTAMSKSQASVRLWDICLELQCLIRSSIAHNIYALNDDVPNTAVSGDTTDISHLCEFAWYDWVWYLDPVDFPEDKRKLGRWLGPAHDIGDAMCARILARNSQIISRTTYSPLSTSDLNSQQVKLLQESFETNVRLVMNEDDRIKNTYVFEVEPSEFETYSDHYTGDQEMMPQADEYDHEAFNEYINAEVMIPRHDHIGAGRIIGQKKDRDGNPIGRSNPDPVLDTRILEVQFPDGNVQEYAANVIAEHLYSQVDDEGRRYLLMDEIVDHRKDGSAVAADDLYYTDKRGVKQMRRTTKGWQLLLQWKDGSNTWIPLKDLKESNPVDVAEYVVANKLVHEPAFAWWVPDVLRKRERIISAVKARYLKRTHKFGIRMPKSVKKALEIDRDTNTSIWLDAIRKEMKNVMPAFKVLEPNASKPVGYTWIPCHMIFDIKMDFTRKARFVAGGHVTDPPSSITYASVVSRDSVRIALLIAALNSMQILGADAQNAYLNAPVREKVYTTCGPEFGNSTEGRYAIIVRALYGLKSSGAAWRAHLAATMEELMFTSCIADPDVWLRPFQNEGGLKFYEYVLIYTDDFLCISHDPKSILDTIGKHFKLKPESIKTPDTYLGANLGHFSLPDKPDKPRWSMSSTNYVKQAVANVEKDLDEIKRGLPNKVSSPMSTKYRPELDVSPVLNAERANYFQSQIGVLRWAVEIGRIDIMCEVSMLSSFLAMPREGHLSAVLHIFAYLKSHNRSRLVFDDSYADIENHFIDGADWTDFYGNVKEPIPPNAPKPRGRAVEITAFVDADHAGDKVTRRSRTGVLIYLNRAPIMWFSKRQNSVETSSFGSEFVALKIATEMIQGLRYKLRMMGIPIDGPARVLCDNMSVVHNTTAPESMLKKKSNAIAYHFVRENVAMGVIKIAYEPSETNLADALTKVQSAPVRQNLMRQVLY</sequence>
<proteinExistence type="predicted"/>
<dbReference type="PANTHER" id="PTHR11439:SF463">
    <property type="entry name" value="REVERSE TRANSCRIPTASE TY1_COPIA-TYPE DOMAIN-CONTAINING PROTEIN"/>
    <property type="match status" value="1"/>
</dbReference>
<dbReference type="GO" id="GO:0003676">
    <property type="term" value="F:nucleic acid binding"/>
    <property type="evidence" value="ECO:0007669"/>
    <property type="project" value="InterPro"/>
</dbReference>
<protein>
    <submittedName>
        <fullName evidence="2">Pol protein</fullName>
    </submittedName>
</protein>
<evidence type="ECO:0000313" key="2">
    <source>
        <dbReference type="EMBL" id="ACA60885.1"/>
    </source>
</evidence>
<organism evidence="2">
    <name type="scientific">Phaeodactylum tricornutum</name>
    <name type="common">Diatom</name>
    <dbReference type="NCBI Taxonomy" id="2850"/>
    <lineage>
        <taxon>Eukaryota</taxon>
        <taxon>Sar</taxon>
        <taxon>Stramenopiles</taxon>
        <taxon>Ochrophyta</taxon>
        <taxon>Bacillariophyta</taxon>
        <taxon>Bacillariophyceae</taxon>
        <taxon>Bacillariophycidae</taxon>
        <taxon>Naviculales</taxon>
        <taxon>Phaeodactylaceae</taxon>
        <taxon>Phaeodactylum</taxon>
    </lineage>
</organism>